<evidence type="ECO:0000313" key="2">
    <source>
        <dbReference type="EMBL" id="GMR61610.1"/>
    </source>
</evidence>
<organism evidence="2 3">
    <name type="scientific">Pristionchus mayeri</name>
    <dbReference type="NCBI Taxonomy" id="1317129"/>
    <lineage>
        <taxon>Eukaryota</taxon>
        <taxon>Metazoa</taxon>
        <taxon>Ecdysozoa</taxon>
        <taxon>Nematoda</taxon>
        <taxon>Chromadorea</taxon>
        <taxon>Rhabditida</taxon>
        <taxon>Rhabditina</taxon>
        <taxon>Diplogasteromorpha</taxon>
        <taxon>Diplogasteroidea</taxon>
        <taxon>Neodiplogasteridae</taxon>
        <taxon>Pristionchus</taxon>
    </lineage>
</organism>
<feature type="signal peptide" evidence="1">
    <location>
        <begin position="1"/>
        <end position="21"/>
    </location>
</feature>
<proteinExistence type="predicted"/>
<dbReference type="AlphaFoldDB" id="A0AAN5DF83"/>
<accession>A0AAN5DF83</accession>
<evidence type="ECO:0000256" key="1">
    <source>
        <dbReference type="SAM" id="SignalP"/>
    </source>
</evidence>
<comment type="caution">
    <text evidence="2">The sequence shown here is derived from an EMBL/GenBank/DDBJ whole genome shotgun (WGS) entry which is preliminary data.</text>
</comment>
<reference evidence="3" key="1">
    <citation type="submission" date="2022-10" db="EMBL/GenBank/DDBJ databases">
        <title>Genome assembly of Pristionchus species.</title>
        <authorList>
            <person name="Yoshida K."/>
            <person name="Sommer R.J."/>
        </authorList>
    </citation>
    <scope>NUCLEOTIDE SEQUENCE [LARGE SCALE GENOMIC DNA]</scope>
    <source>
        <strain evidence="3">RS5460</strain>
    </source>
</reference>
<keyword evidence="1" id="KW-0732">Signal</keyword>
<name>A0AAN5DF83_9BILA</name>
<gene>
    <name evidence="2" type="ORF">PMAYCL1PPCAC_31805</name>
</gene>
<keyword evidence="3" id="KW-1185">Reference proteome</keyword>
<evidence type="ECO:0000313" key="3">
    <source>
        <dbReference type="Proteomes" id="UP001328107"/>
    </source>
</evidence>
<feature type="chain" id="PRO_5042913139" evidence="1">
    <location>
        <begin position="22"/>
        <end position="179"/>
    </location>
</feature>
<sequence>MLYSLAIDLVLIIGCIRACHSSGSTQNDEINALPINATVTSEEDRLSPIVPVPLTKEEECADHCQSCAGDIFLTVLITILVWSPICYALTYKWIKFREEIEANAAYANIRRRTFEMMQQQHGPAQYDSFIGCPVELFNDRHGPPQIDPSKPPPPTTIAEAIKRKISQMNETTKGGAAPY</sequence>
<dbReference type="EMBL" id="BTRK01000006">
    <property type="protein sequence ID" value="GMR61610.1"/>
    <property type="molecule type" value="Genomic_DNA"/>
</dbReference>
<dbReference type="Proteomes" id="UP001328107">
    <property type="component" value="Unassembled WGS sequence"/>
</dbReference>
<protein>
    <submittedName>
        <fullName evidence="2">Uncharacterized protein</fullName>
    </submittedName>
</protein>